<evidence type="ECO:0000256" key="2">
    <source>
        <dbReference type="ARBA" id="ARBA00004443"/>
    </source>
</evidence>
<keyword evidence="6" id="KW-0999">Mitochondrion inner membrane</keyword>
<comment type="similarity">
    <text evidence="3">Belongs to the complex I NDUFA2 subunit family.</text>
</comment>
<evidence type="ECO:0000256" key="4">
    <source>
        <dbReference type="ARBA" id="ARBA00022448"/>
    </source>
</evidence>
<keyword evidence="4" id="KW-0813">Transport</keyword>
<dbReference type="OrthoDB" id="10250268at2759"/>
<comment type="subcellular location">
    <subcellularLocation>
        <location evidence="2">Mitochondrion inner membrane</location>
        <topology evidence="2">Peripheral membrane protein</topology>
        <orientation evidence="2">Matrix side</orientation>
    </subcellularLocation>
</comment>
<keyword evidence="8" id="KW-0496">Mitochondrion</keyword>
<dbReference type="GO" id="GO:0005743">
    <property type="term" value="C:mitochondrial inner membrane"/>
    <property type="evidence" value="ECO:0007669"/>
    <property type="project" value="UniProtKB-SubCell"/>
</dbReference>
<evidence type="ECO:0000256" key="5">
    <source>
        <dbReference type="ARBA" id="ARBA00022660"/>
    </source>
</evidence>
<evidence type="ECO:0000256" key="9">
    <source>
        <dbReference type="ARBA" id="ARBA00023136"/>
    </source>
</evidence>
<keyword evidence="7" id="KW-0249">Electron transport</keyword>
<evidence type="ECO:0000256" key="6">
    <source>
        <dbReference type="ARBA" id="ARBA00022792"/>
    </source>
</evidence>
<evidence type="ECO:0000313" key="11">
    <source>
        <dbReference type="EMBL" id="KAF2017307.1"/>
    </source>
</evidence>
<evidence type="ECO:0000256" key="3">
    <source>
        <dbReference type="ARBA" id="ARBA00008939"/>
    </source>
</evidence>
<dbReference type="InterPro" id="IPR036249">
    <property type="entry name" value="Thioredoxin-like_sf"/>
</dbReference>
<evidence type="ECO:0000256" key="8">
    <source>
        <dbReference type="ARBA" id="ARBA00023128"/>
    </source>
</evidence>
<dbReference type="AlphaFoldDB" id="A0A6A5XWU0"/>
<comment type="function">
    <text evidence="1">Accessory subunit of the mitochondrial membrane respiratory chain NADH dehydrogenase (Complex I), that is believed not to be involved in catalysis. Complex I functions in the transfer of electrons from NADH to the respiratory chain. The immediate electron acceptor for the enzyme is believed to be ubiquinone.</text>
</comment>
<dbReference type="Gene3D" id="3.40.30.10">
    <property type="entry name" value="Glutaredoxin"/>
    <property type="match status" value="1"/>
</dbReference>
<evidence type="ECO:0000313" key="12">
    <source>
        <dbReference type="Proteomes" id="UP000799778"/>
    </source>
</evidence>
<dbReference type="Proteomes" id="UP000799778">
    <property type="component" value="Unassembled WGS sequence"/>
</dbReference>
<name>A0A6A5XWU0_9PLEO</name>
<proteinExistence type="inferred from homology"/>
<evidence type="ECO:0000259" key="10">
    <source>
        <dbReference type="SMART" id="SM00916"/>
    </source>
</evidence>
<dbReference type="InterPro" id="IPR016464">
    <property type="entry name" value="NADH_Ub_cplx-1_asu_su-2"/>
</dbReference>
<keyword evidence="9" id="KW-0472">Membrane</keyword>
<dbReference type="PIRSF" id="PIRSF005822">
    <property type="entry name" value="NDUA2"/>
    <property type="match status" value="1"/>
</dbReference>
<dbReference type="PANTHER" id="PTHR12878">
    <property type="entry name" value="NADH-UBIQUINONE OXIDOREDUCTASE B8 SUBUNIT"/>
    <property type="match status" value="1"/>
</dbReference>
<dbReference type="Pfam" id="PF05047">
    <property type="entry name" value="L51_S25_CI-B8"/>
    <property type="match status" value="1"/>
</dbReference>
<evidence type="ECO:0000256" key="7">
    <source>
        <dbReference type="ARBA" id="ARBA00022982"/>
    </source>
</evidence>
<gene>
    <name evidence="11" type="ORF">BU24DRAFT_344408</name>
</gene>
<evidence type="ECO:0000256" key="1">
    <source>
        <dbReference type="ARBA" id="ARBA00003195"/>
    </source>
</evidence>
<sequence>MATKYAFSQGLKELRFLFCQTSEQSAATRNFLTKSYPTMKKHNPHTPILIREASGIEPKVYARFDFGKEKSVPLKGLDDKAIEQSVSDLVKSTI</sequence>
<protein>
    <submittedName>
        <fullName evidence="11">NADH dehydrogenase, alpha subcomplex, subunit 2</fullName>
    </submittedName>
</protein>
<keyword evidence="5" id="KW-0679">Respiratory chain</keyword>
<dbReference type="InterPro" id="IPR007741">
    <property type="entry name" value="Ribosomal_mL43/mS25/NADH_DH"/>
</dbReference>
<reference evidence="11" key="1">
    <citation type="journal article" date="2020" name="Stud. Mycol.">
        <title>101 Dothideomycetes genomes: a test case for predicting lifestyles and emergence of pathogens.</title>
        <authorList>
            <person name="Haridas S."/>
            <person name="Albert R."/>
            <person name="Binder M."/>
            <person name="Bloem J."/>
            <person name="Labutti K."/>
            <person name="Salamov A."/>
            <person name="Andreopoulos B."/>
            <person name="Baker S."/>
            <person name="Barry K."/>
            <person name="Bills G."/>
            <person name="Bluhm B."/>
            <person name="Cannon C."/>
            <person name="Castanera R."/>
            <person name="Culley D."/>
            <person name="Daum C."/>
            <person name="Ezra D."/>
            <person name="Gonzalez J."/>
            <person name="Henrissat B."/>
            <person name="Kuo A."/>
            <person name="Liang C."/>
            <person name="Lipzen A."/>
            <person name="Lutzoni F."/>
            <person name="Magnuson J."/>
            <person name="Mondo S."/>
            <person name="Nolan M."/>
            <person name="Ohm R."/>
            <person name="Pangilinan J."/>
            <person name="Park H.-J."/>
            <person name="Ramirez L."/>
            <person name="Alfaro M."/>
            <person name="Sun H."/>
            <person name="Tritt A."/>
            <person name="Yoshinaga Y."/>
            <person name="Zwiers L.-H."/>
            <person name="Turgeon B."/>
            <person name="Goodwin S."/>
            <person name="Spatafora J."/>
            <person name="Crous P."/>
            <person name="Grigoriev I."/>
        </authorList>
    </citation>
    <scope>NUCLEOTIDE SEQUENCE</scope>
    <source>
        <strain evidence="11">CBS 175.79</strain>
    </source>
</reference>
<dbReference type="SUPFAM" id="SSF52833">
    <property type="entry name" value="Thioredoxin-like"/>
    <property type="match status" value="1"/>
</dbReference>
<organism evidence="11 12">
    <name type="scientific">Aaosphaeria arxii CBS 175.79</name>
    <dbReference type="NCBI Taxonomy" id="1450172"/>
    <lineage>
        <taxon>Eukaryota</taxon>
        <taxon>Fungi</taxon>
        <taxon>Dikarya</taxon>
        <taxon>Ascomycota</taxon>
        <taxon>Pezizomycotina</taxon>
        <taxon>Dothideomycetes</taxon>
        <taxon>Pleosporomycetidae</taxon>
        <taxon>Pleosporales</taxon>
        <taxon>Pleosporales incertae sedis</taxon>
        <taxon>Aaosphaeria</taxon>
    </lineage>
</organism>
<dbReference type="GeneID" id="54280797"/>
<dbReference type="PANTHER" id="PTHR12878:SF0">
    <property type="entry name" value="NADH DEHYDROGENASE [UBIQUINONE] 1 ALPHA SUBCOMPLEX SUBUNIT 2"/>
    <property type="match status" value="1"/>
</dbReference>
<dbReference type="RefSeq" id="XP_033385646.1">
    <property type="nucleotide sequence ID" value="XM_033523400.1"/>
</dbReference>
<feature type="domain" description="Ribosomal protein/NADH dehydrogenase" evidence="10">
    <location>
        <begin position="20"/>
        <end position="93"/>
    </location>
</feature>
<keyword evidence="12" id="KW-1185">Reference proteome</keyword>
<dbReference type="FunFam" id="3.40.30.10:FF:000219">
    <property type="entry name" value="NADH-ubiquinone oxidoreductase 10.5 kDa subunit"/>
    <property type="match status" value="1"/>
</dbReference>
<dbReference type="SMART" id="SM00916">
    <property type="entry name" value="L51_S25_CI-B8"/>
    <property type="match status" value="1"/>
</dbReference>
<accession>A0A6A5XWU0</accession>
<dbReference type="EMBL" id="ML978068">
    <property type="protein sequence ID" value="KAF2017307.1"/>
    <property type="molecule type" value="Genomic_DNA"/>
</dbReference>